<feature type="domain" description="Tripartite ATP-independent periplasmic transporters DctQ component" evidence="10">
    <location>
        <begin position="41"/>
        <end position="165"/>
    </location>
</feature>
<dbReference type="PANTHER" id="PTHR35011">
    <property type="entry name" value="2,3-DIKETO-L-GULONATE TRAP TRANSPORTER SMALL PERMEASE PROTEIN YIAM"/>
    <property type="match status" value="1"/>
</dbReference>
<dbReference type="RefSeq" id="WP_135261753.1">
    <property type="nucleotide sequence ID" value="NZ_SMLM01000001.1"/>
</dbReference>
<organism evidence="11 12">
    <name type="scientific">Ramlibacter henchirensis</name>
    <dbReference type="NCBI Taxonomy" id="204072"/>
    <lineage>
        <taxon>Bacteria</taxon>
        <taxon>Pseudomonadati</taxon>
        <taxon>Pseudomonadota</taxon>
        <taxon>Betaproteobacteria</taxon>
        <taxon>Burkholderiales</taxon>
        <taxon>Comamonadaceae</taxon>
        <taxon>Ramlibacter</taxon>
    </lineage>
</organism>
<dbReference type="OrthoDB" id="8449485at2"/>
<dbReference type="InterPro" id="IPR055348">
    <property type="entry name" value="DctQ"/>
</dbReference>
<evidence type="ECO:0000256" key="1">
    <source>
        <dbReference type="ARBA" id="ARBA00004429"/>
    </source>
</evidence>
<keyword evidence="12" id="KW-1185">Reference proteome</keyword>
<evidence type="ECO:0000256" key="8">
    <source>
        <dbReference type="ARBA" id="ARBA00038436"/>
    </source>
</evidence>
<comment type="subcellular location">
    <subcellularLocation>
        <location evidence="1 9">Cell inner membrane</location>
        <topology evidence="1 9">Multi-pass membrane protein</topology>
    </subcellularLocation>
</comment>
<evidence type="ECO:0000256" key="6">
    <source>
        <dbReference type="ARBA" id="ARBA00022989"/>
    </source>
</evidence>
<evidence type="ECO:0000313" key="11">
    <source>
        <dbReference type="EMBL" id="TFZ05671.1"/>
    </source>
</evidence>
<comment type="similarity">
    <text evidence="8 9">Belongs to the TRAP transporter small permease family.</text>
</comment>
<keyword evidence="5 9" id="KW-0812">Transmembrane</keyword>
<keyword evidence="3" id="KW-1003">Cell membrane</keyword>
<protein>
    <recommendedName>
        <fullName evidence="9">TRAP transporter small permease protein</fullName>
    </recommendedName>
</protein>
<evidence type="ECO:0000256" key="7">
    <source>
        <dbReference type="ARBA" id="ARBA00023136"/>
    </source>
</evidence>
<feature type="transmembrane region" description="Helical" evidence="9">
    <location>
        <begin position="142"/>
        <end position="160"/>
    </location>
</feature>
<dbReference type="AlphaFoldDB" id="A0A4Z0C386"/>
<dbReference type="GO" id="GO:0022857">
    <property type="term" value="F:transmembrane transporter activity"/>
    <property type="evidence" value="ECO:0007669"/>
    <property type="project" value="UniProtKB-UniRule"/>
</dbReference>
<keyword evidence="7 9" id="KW-0472">Membrane</keyword>
<keyword evidence="2 9" id="KW-0813">Transport</keyword>
<feature type="transmembrane region" description="Helical" evidence="9">
    <location>
        <begin position="102"/>
        <end position="126"/>
    </location>
</feature>
<keyword evidence="4 9" id="KW-0997">Cell inner membrane</keyword>
<dbReference type="EMBL" id="SMLM01000001">
    <property type="protein sequence ID" value="TFZ05671.1"/>
    <property type="molecule type" value="Genomic_DNA"/>
</dbReference>
<gene>
    <name evidence="11" type="ORF">EZ313_03130</name>
</gene>
<reference evidence="11 12" key="1">
    <citation type="submission" date="2019-03" db="EMBL/GenBank/DDBJ databases">
        <title>Ramlibacter henchirensis DSM 14656, whole genome shotgun sequence.</title>
        <authorList>
            <person name="Zhang X."/>
            <person name="Feng G."/>
            <person name="Zhu H."/>
        </authorList>
    </citation>
    <scope>NUCLEOTIDE SEQUENCE [LARGE SCALE GENOMIC DNA]</scope>
    <source>
        <strain evidence="11 12">DSM 14656</strain>
    </source>
</reference>
<evidence type="ECO:0000256" key="9">
    <source>
        <dbReference type="RuleBase" id="RU369079"/>
    </source>
</evidence>
<comment type="function">
    <text evidence="9">Part of the tripartite ATP-independent periplasmic (TRAP) transport system.</text>
</comment>
<comment type="caution">
    <text evidence="11">The sequence shown here is derived from an EMBL/GenBank/DDBJ whole genome shotgun (WGS) entry which is preliminary data.</text>
</comment>
<evidence type="ECO:0000256" key="3">
    <source>
        <dbReference type="ARBA" id="ARBA00022475"/>
    </source>
</evidence>
<feature type="transmembrane region" description="Helical" evidence="9">
    <location>
        <begin position="27"/>
        <end position="51"/>
    </location>
</feature>
<evidence type="ECO:0000256" key="4">
    <source>
        <dbReference type="ARBA" id="ARBA00022519"/>
    </source>
</evidence>
<dbReference type="Proteomes" id="UP000298180">
    <property type="component" value="Unassembled WGS sequence"/>
</dbReference>
<dbReference type="GO" id="GO:0015740">
    <property type="term" value="P:C4-dicarboxylate transport"/>
    <property type="evidence" value="ECO:0007669"/>
    <property type="project" value="TreeGrafter"/>
</dbReference>
<evidence type="ECO:0000259" key="10">
    <source>
        <dbReference type="Pfam" id="PF04290"/>
    </source>
</evidence>
<evidence type="ECO:0000256" key="2">
    <source>
        <dbReference type="ARBA" id="ARBA00022448"/>
    </source>
</evidence>
<evidence type="ECO:0000313" key="12">
    <source>
        <dbReference type="Proteomes" id="UP000298180"/>
    </source>
</evidence>
<accession>A0A4Z0C386</accession>
<dbReference type="Pfam" id="PF04290">
    <property type="entry name" value="DctQ"/>
    <property type="match status" value="1"/>
</dbReference>
<keyword evidence="6 9" id="KW-1133">Transmembrane helix</keyword>
<comment type="subunit">
    <text evidence="9">The complex comprises the extracytoplasmic solute receptor protein and the two transmembrane proteins.</text>
</comment>
<dbReference type="GO" id="GO:0005886">
    <property type="term" value="C:plasma membrane"/>
    <property type="evidence" value="ECO:0007669"/>
    <property type="project" value="UniProtKB-SubCell"/>
</dbReference>
<dbReference type="InterPro" id="IPR007387">
    <property type="entry name" value="TRAP_DctQ"/>
</dbReference>
<sequence>MEAIPSPAGPRVPAGPLRALLVPLCRWFEWVAMALLVGCTAAIMLEVFARGVFNLGLPGAGELARYAGLGLIFLTVPLLLAQDAHVKVDMFLQLARGRPRRFLEVFNELMTLAFCVLFLVSCWWFMQRASRFSTPALAMPNLWYYMPAIAGMALTTLVALDRVLGIFMGRQARPDESRPC</sequence>
<evidence type="ECO:0000256" key="5">
    <source>
        <dbReference type="ARBA" id="ARBA00022692"/>
    </source>
</evidence>
<dbReference type="PANTHER" id="PTHR35011:SF2">
    <property type="entry name" value="2,3-DIKETO-L-GULONATE TRAP TRANSPORTER SMALL PERMEASE PROTEIN YIAM"/>
    <property type="match status" value="1"/>
</dbReference>
<feature type="transmembrane region" description="Helical" evidence="9">
    <location>
        <begin position="63"/>
        <end position="81"/>
    </location>
</feature>
<proteinExistence type="inferred from homology"/>
<name>A0A4Z0C386_9BURK</name>